<name>A0A9P1H5Y1_9PEZI</name>
<evidence type="ECO:0000256" key="1">
    <source>
        <dbReference type="SAM" id="MobiDB-lite"/>
    </source>
</evidence>
<dbReference type="AlphaFoldDB" id="A0A9P1H5Y1"/>
<organism evidence="2 3">
    <name type="scientific">Parascedosporium putredinis</name>
    <dbReference type="NCBI Taxonomy" id="1442378"/>
    <lineage>
        <taxon>Eukaryota</taxon>
        <taxon>Fungi</taxon>
        <taxon>Dikarya</taxon>
        <taxon>Ascomycota</taxon>
        <taxon>Pezizomycotina</taxon>
        <taxon>Sordariomycetes</taxon>
        <taxon>Hypocreomycetidae</taxon>
        <taxon>Microascales</taxon>
        <taxon>Microascaceae</taxon>
        <taxon>Parascedosporium</taxon>
    </lineage>
</organism>
<dbReference type="EMBL" id="CALLCH030000013">
    <property type="protein sequence ID" value="CAI4215894.1"/>
    <property type="molecule type" value="Genomic_DNA"/>
</dbReference>
<comment type="caution">
    <text evidence="2">The sequence shown here is derived from an EMBL/GenBank/DDBJ whole genome shotgun (WGS) entry which is preliminary data.</text>
</comment>
<gene>
    <name evidence="2" type="ORF">PPNO1_LOCUS5568</name>
</gene>
<evidence type="ECO:0000313" key="2">
    <source>
        <dbReference type="EMBL" id="CAI4215894.1"/>
    </source>
</evidence>
<protein>
    <submittedName>
        <fullName evidence="2">Uncharacterized protein</fullName>
    </submittedName>
</protein>
<keyword evidence="3" id="KW-1185">Reference proteome</keyword>
<reference evidence="2" key="1">
    <citation type="submission" date="2022-11" db="EMBL/GenBank/DDBJ databases">
        <authorList>
            <person name="Scott C."/>
            <person name="Bruce N."/>
        </authorList>
    </citation>
    <scope>NUCLEOTIDE SEQUENCE</scope>
</reference>
<dbReference type="OrthoDB" id="10479953at2759"/>
<proteinExistence type="predicted"/>
<evidence type="ECO:0000313" key="3">
    <source>
        <dbReference type="Proteomes" id="UP000838763"/>
    </source>
</evidence>
<sequence>MENLGADPIVKENPVILPLGSASQPELLERDEVKLAQPWKELIEEINKESSVKGDPFTPSNGFNDHSLAG</sequence>
<feature type="region of interest" description="Disordered" evidence="1">
    <location>
        <begin position="47"/>
        <end position="70"/>
    </location>
</feature>
<dbReference type="Proteomes" id="UP000838763">
    <property type="component" value="Unassembled WGS sequence"/>
</dbReference>
<accession>A0A9P1H5Y1</accession>